<comment type="caution">
    <text evidence="1">The sequence shown here is derived from an EMBL/GenBank/DDBJ whole genome shotgun (WGS) entry which is preliminary data.</text>
</comment>
<protein>
    <recommendedName>
        <fullName evidence="3">Apea-like HEPN domain-containing protein</fullName>
    </recommendedName>
</protein>
<organism evidence="1 2">
    <name type="scientific">Paenibacillus nicotianae</name>
    <dbReference type="NCBI Taxonomy" id="1526551"/>
    <lineage>
        <taxon>Bacteria</taxon>
        <taxon>Bacillati</taxon>
        <taxon>Bacillota</taxon>
        <taxon>Bacilli</taxon>
        <taxon>Bacillales</taxon>
        <taxon>Paenibacillaceae</taxon>
        <taxon>Paenibacillus</taxon>
    </lineage>
</organism>
<accession>A0ABW4UT66</accession>
<evidence type="ECO:0008006" key="3">
    <source>
        <dbReference type="Google" id="ProtNLM"/>
    </source>
</evidence>
<name>A0ABW4UT66_9BACL</name>
<keyword evidence="2" id="KW-1185">Reference proteome</keyword>
<dbReference type="EMBL" id="JBHUGF010000010">
    <property type="protein sequence ID" value="MFD1990722.1"/>
    <property type="molecule type" value="Genomic_DNA"/>
</dbReference>
<dbReference type="RefSeq" id="WP_204824402.1">
    <property type="nucleotide sequence ID" value="NZ_JBHUGF010000010.1"/>
</dbReference>
<sequence>MSYTKTIYRKQILEPVAQIVEKSLSENDFTSILDKINITIELVEKISIKDSEIGLIWNEIASDIISSIYSATAGLYRQSILSLRSALELACSSLFYIDHKIEYHMFVKNNSKADKYVSTLVNDYSFFTTKYIATFNEEIEIKQISNDSVSIFLKSLYGELSDIVHGRYNTLTKTKGLNINYNKQHFKIYEKFLNKVLSIVCMMYILRFKDTSNESLYELAKFSRTVNI</sequence>
<dbReference type="Proteomes" id="UP001597403">
    <property type="component" value="Unassembled WGS sequence"/>
</dbReference>
<gene>
    <name evidence="1" type="ORF">ACFSGI_12190</name>
</gene>
<evidence type="ECO:0000313" key="2">
    <source>
        <dbReference type="Proteomes" id="UP001597403"/>
    </source>
</evidence>
<evidence type="ECO:0000313" key="1">
    <source>
        <dbReference type="EMBL" id="MFD1990722.1"/>
    </source>
</evidence>
<reference evidence="2" key="1">
    <citation type="journal article" date="2019" name="Int. J. Syst. Evol. Microbiol.">
        <title>The Global Catalogue of Microorganisms (GCM) 10K type strain sequencing project: providing services to taxonomists for standard genome sequencing and annotation.</title>
        <authorList>
            <consortium name="The Broad Institute Genomics Platform"/>
            <consortium name="The Broad Institute Genome Sequencing Center for Infectious Disease"/>
            <person name="Wu L."/>
            <person name="Ma J."/>
        </authorList>
    </citation>
    <scope>NUCLEOTIDE SEQUENCE [LARGE SCALE GENOMIC DNA]</scope>
    <source>
        <strain evidence="2">CGMCC 1.15067</strain>
    </source>
</reference>
<proteinExistence type="predicted"/>